<evidence type="ECO:0000256" key="1">
    <source>
        <dbReference type="SAM" id="Phobius"/>
    </source>
</evidence>
<evidence type="ECO:0008006" key="4">
    <source>
        <dbReference type="Google" id="ProtNLM"/>
    </source>
</evidence>
<gene>
    <name evidence="2" type="ORF">SSM1_175</name>
</gene>
<sequence>MVYFTVMKNECNPKWKQWCIACCSSQLWLLPAGLLGVFIVIESIHLDAHQKMEMDVHGYCRQNAEYQENLKFNDDDW</sequence>
<feature type="transmembrane region" description="Helical" evidence="1">
    <location>
        <begin position="15"/>
        <end position="41"/>
    </location>
</feature>
<dbReference type="OrthoDB" id="23130at10239"/>
<dbReference type="EMBL" id="GU071094">
    <property type="protein sequence ID" value="ADO97175.1"/>
    <property type="molecule type" value="Genomic_DNA"/>
</dbReference>
<keyword evidence="1" id="KW-0472">Membrane</keyword>
<name>E3SII2_9CAUD</name>
<proteinExistence type="predicted"/>
<organism evidence="2 3">
    <name type="scientific">Synechococcus phage S-SM1</name>
    <dbReference type="NCBI Taxonomy" id="444859"/>
    <lineage>
        <taxon>Viruses</taxon>
        <taxon>Duplodnaviria</taxon>
        <taxon>Heunggongvirae</taxon>
        <taxon>Uroviricota</taxon>
        <taxon>Caudoviricetes</taxon>
        <taxon>Pantevenvirales</taxon>
        <taxon>Kyanoviridae</taxon>
        <taxon>Thetisvirus</taxon>
        <taxon>Thetisvirus ssm1</taxon>
    </lineage>
</organism>
<keyword evidence="1" id="KW-0812">Transmembrane</keyword>
<reference evidence="2 3" key="1">
    <citation type="journal article" date="2010" name="Environ. Microbiol.">
        <title>Genomic analysis of oceanic cyanobacterial myoviruses compared with T4-like myoviruses from diverse hosts and environments.</title>
        <authorList>
            <person name="Sullivan M.B."/>
            <person name="Huang K.H."/>
            <person name="Ignacio-Espinoza J.C."/>
            <person name="Berlin A.M."/>
            <person name="Kelly L."/>
            <person name="Weigele P.R."/>
            <person name="DeFrancesco A.S."/>
            <person name="Kern S.E."/>
            <person name="Thompson L.R."/>
            <person name="Young S."/>
            <person name="Yandava C."/>
            <person name="Fu R."/>
            <person name="Krastins B."/>
            <person name="Chase M."/>
            <person name="Sarracino D."/>
            <person name="Osburne M.S."/>
            <person name="Henn M.R."/>
            <person name="Chisholm S.W."/>
        </authorList>
    </citation>
    <scope>NUCLEOTIDE SEQUENCE [LARGE SCALE GENOMIC DNA]</scope>
    <source>
        <strain evidence="2">6501-1</strain>
    </source>
</reference>
<evidence type="ECO:0000313" key="3">
    <source>
        <dbReference type="Proteomes" id="UP000006523"/>
    </source>
</evidence>
<dbReference type="RefSeq" id="YP_004323066.1">
    <property type="nucleotide sequence ID" value="NC_015282.1"/>
</dbReference>
<dbReference type="KEGG" id="vg:10327453"/>
<accession>E3SII2</accession>
<dbReference type="GeneID" id="10327453"/>
<dbReference type="Proteomes" id="UP000006523">
    <property type="component" value="Segment"/>
</dbReference>
<protein>
    <recommendedName>
        <fullName evidence="4">Transmembrane protein</fullName>
    </recommendedName>
</protein>
<keyword evidence="1" id="KW-1133">Transmembrane helix</keyword>
<keyword evidence="3" id="KW-1185">Reference proteome</keyword>
<evidence type="ECO:0000313" key="2">
    <source>
        <dbReference type="EMBL" id="ADO97175.1"/>
    </source>
</evidence>